<dbReference type="InterPro" id="IPR008775">
    <property type="entry name" value="Phytyl_CoA_dOase-like"/>
</dbReference>
<dbReference type="OrthoDB" id="445007at2759"/>
<accession>A0A423XFM8</accession>
<dbReference type="Pfam" id="PF05721">
    <property type="entry name" value="PhyH"/>
    <property type="match status" value="1"/>
</dbReference>
<gene>
    <name evidence="1" type="ORF">VPNG_03464</name>
</gene>
<protein>
    <recommendedName>
        <fullName evidence="3">Phytanoyl-CoA dioxygenase</fullName>
    </recommendedName>
</protein>
<dbReference type="PANTHER" id="PTHR31630">
    <property type="entry name" value="PHYTANOYL-COA DIOXYGENASE-RELATED-RELATED"/>
    <property type="match status" value="1"/>
</dbReference>
<dbReference type="EMBL" id="LKEB01000011">
    <property type="protein sequence ID" value="ROW14980.1"/>
    <property type="molecule type" value="Genomic_DNA"/>
</dbReference>
<name>A0A423XFM8_9PEZI</name>
<evidence type="ECO:0000313" key="2">
    <source>
        <dbReference type="Proteomes" id="UP000285146"/>
    </source>
</evidence>
<comment type="caution">
    <text evidence="1">The sequence shown here is derived from an EMBL/GenBank/DDBJ whole genome shotgun (WGS) entry which is preliminary data.</text>
</comment>
<keyword evidence="2" id="KW-1185">Reference proteome</keyword>
<organism evidence="1 2">
    <name type="scientific">Cytospora leucostoma</name>
    <dbReference type="NCBI Taxonomy" id="1230097"/>
    <lineage>
        <taxon>Eukaryota</taxon>
        <taxon>Fungi</taxon>
        <taxon>Dikarya</taxon>
        <taxon>Ascomycota</taxon>
        <taxon>Pezizomycotina</taxon>
        <taxon>Sordariomycetes</taxon>
        <taxon>Sordariomycetidae</taxon>
        <taxon>Diaporthales</taxon>
        <taxon>Cytosporaceae</taxon>
        <taxon>Cytospora</taxon>
    </lineage>
</organism>
<proteinExistence type="predicted"/>
<dbReference type="SUPFAM" id="SSF51197">
    <property type="entry name" value="Clavaminate synthase-like"/>
    <property type="match status" value="1"/>
</dbReference>
<dbReference type="Proteomes" id="UP000285146">
    <property type="component" value="Unassembled WGS sequence"/>
</dbReference>
<dbReference type="AlphaFoldDB" id="A0A423XFM8"/>
<evidence type="ECO:0008006" key="3">
    <source>
        <dbReference type="Google" id="ProtNLM"/>
    </source>
</evidence>
<dbReference type="InParanoid" id="A0A423XFM8"/>
<dbReference type="PANTHER" id="PTHR31630:SF6">
    <property type="entry name" value="PHYTANOYL-COA DIOXYGENASE-RELATED"/>
    <property type="match status" value="1"/>
</dbReference>
<dbReference type="Gene3D" id="2.60.120.620">
    <property type="entry name" value="q2cbj1_9rhob like domain"/>
    <property type="match status" value="1"/>
</dbReference>
<reference evidence="1 2" key="1">
    <citation type="submission" date="2015-09" db="EMBL/GenBank/DDBJ databases">
        <title>Host preference determinants of Valsa canker pathogens revealed by comparative genomics.</title>
        <authorList>
            <person name="Yin Z."/>
            <person name="Huang L."/>
        </authorList>
    </citation>
    <scope>NUCLEOTIDE SEQUENCE [LARGE SCALE GENOMIC DNA]</scope>
    <source>
        <strain evidence="1 2">SXYLt</strain>
    </source>
</reference>
<sequence length="340" mass="39077">MASSTPDWQLKLQTDGYVVLPNRIPLEDAAEFREEALRWLEKFPHGFKRDDRSTWTGGLYNRYAIGHEAFVWKIRSQPKIIEAFAQIWGTDDLIASFDGINVTLPVNEETGRTDIEPNEAWPHMDQNPRKYDRFELYQGIANLAPNGPDDGGLCVLKGSHLLHKEHFTSIGGFRPEQDTGEKENGYKFTAEDAAWYKDQGCEEIKITAGEGDLIIWDSRLVHWNSSPVGKQIRFATYVCYCPRSLASEEDLARKLEIFKARKSTTHWPSPSNKMLFQQTVPTTSSRFPVDRTIHQILPTEPVRLLSQKRRRPFSGLWVSERDEDKGYYNLCRIQKALGID</sequence>
<evidence type="ECO:0000313" key="1">
    <source>
        <dbReference type="EMBL" id="ROW14980.1"/>
    </source>
</evidence>